<evidence type="ECO:0000313" key="1">
    <source>
        <dbReference type="EMBL" id="KAJ8355520.1"/>
    </source>
</evidence>
<name>A0A9Q1FCJ2_SYNKA</name>
<protein>
    <submittedName>
        <fullName evidence="1">Uncharacterized protein</fullName>
    </submittedName>
</protein>
<comment type="caution">
    <text evidence="1">The sequence shown here is derived from an EMBL/GenBank/DDBJ whole genome shotgun (WGS) entry which is preliminary data.</text>
</comment>
<dbReference type="Proteomes" id="UP001152622">
    <property type="component" value="Chromosome 6"/>
</dbReference>
<keyword evidence="2" id="KW-1185">Reference proteome</keyword>
<evidence type="ECO:0000313" key="2">
    <source>
        <dbReference type="Proteomes" id="UP001152622"/>
    </source>
</evidence>
<reference evidence="1" key="1">
    <citation type="journal article" date="2023" name="Science">
        <title>Genome structures resolve the early diversification of teleost fishes.</title>
        <authorList>
            <person name="Parey E."/>
            <person name="Louis A."/>
            <person name="Montfort J."/>
            <person name="Bouchez O."/>
            <person name="Roques C."/>
            <person name="Iampietro C."/>
            <person name="Lluch J."/>
            <person name="Castinel A."/>
            <person name="Donnadieu C."/>
            <person name="Desvignes T."/>
            <person name="Floi Bucao C."/>
            <person name="Jouanno E."/>
            <person name="Wen M."/>
            <person name="Mejri S."/>
            <person name="Dirks R."/>
            <person name="Jansen H."/>
            <person name="Henkel C."/>
            <person name="Chen W.J."/>
            <person name="Zahm M."/>
            <person name="Cabau C."/>
            <person name="Klopp C."/>
            <person name="Thompson A.W."/>
            <person name="Robinson-Rechavi M."/>
            <person name="Braasch I."/>
            <person name="Lecointre G."/>
            <person name="Bobe J."/>
            <person name="Postlethwait J.H."/>
            <person name="Berthelot C."/>
            <person name="Roest Crollius H."/>
            <person name="Guiguen Y."/>
        </authorList>
    </citation>
    <scope>NUCLEOTIDE SEQUENCE</scope>
    <source>
        <strain evidence="1">WJC10195</strain>
    </source>
</reference>
<organism evidence="1 2">
    <name type="scientific">Synaphobranchus kaupii</name>
    <name type="common">Kaup's arrowtooth eel</name>
    <dbReference type="NCBI Taxonomy" id="118154"/>
    <lineage>
        <taxon>Eukaryota</taxon>
        <taxon>Metazoa</taxon>
        <taxon>Chordata</taxon>
        <taxon>Craniata</taxon>
        <taxon>Vertebrata</taxon>
        <taxon>Euteleostomi</taxon>
        <taxon>Actinopterygii</taxon>
        <taxon>Neopterygii</taxon>
        <taxon>Teleostei</taxon>
        <taxon>Anguilliformes</taxon>
        <taxon>Synaphobranchidae</taxon>
        <taxon>Synaphobranchus</taxon>
    </lineage>
</organism>
<accession>A0A9Q1FCJ2</accession>
<gene>
    <name evidence="1" type="ORF">SKAU_G00183140</name>
</gene>
<proteinExistence type="predicted"/>
<sequence>MPGRLANICAPFSLAIKRGFRFEGRGFMSLGPSFLSAVAPGDTLESDVNMIMPCGARTDGGPLSAATPVAPRWSNEGSGRGRVSAGADEVAGCSAVKALSASGTWSGNCGKKSRLMQLEKLLESPFPWKKRNRWETRKINRNGSETSF</sequence>
<dbReference type="AlphaFoldDB" id="A0A9Q1FCJ2"/>
<dbReference type="EMBL" id="JAINUF010000006">
    <property type="protein sequence ID" value="KAJ8355520.1"/>
    <property type="molecule type" value="Genomic_DNA"/>
</dbReference>